<evidence type="ECO:0000313" key="4">
    <source>
        <dbReference type="EMBL" id="SHG17021.1"/>
    </source>
</evidence>
<gene>
    <name evidence="4" type="ORF">SAMN05444405_1298</name>
</gene>
<dbReference type="OrthoDB" id="329806at2"/>
<dbReference type="Pfam" id="PF01370">
    <property type="entry name" value="Epimerase"/>
    <property type="match status" value="1"/>
</dbReference>
<feature type="domain" description="NAD-dependent epimerase/dehydratase" evidence="2">
    <location>
        <begin position="3"/>
        <end position="201"/>
    </location>
</feature>
<dbReference type="InterPro" id="IPR036291">
    <property type="entry name" value="NAD(P)-bd_dom_sf"/>
</dbReference>
<protein>
    <recommendedName>
        <fullName evidence="6">TIGR01777 family protein</fullName>
    </recommendedName>
</protein>
<sequence>MKVAITGSTGFIGKHLSDFLMNKGVEVHAVKREHYLPDNKSKLISLLNGCDAIINLAGASINSRWTKENKQKIRDSRIKTTRYLVQVINELATKPEVLISASAVGIYPDKEIWSERDGNYDNGFLASVCKDWEAEAKKVSTDVRLVIPRLGVVLSKDGGAFPKMYLPFRLFIGGRIASGSQGFSWIHIDDLMNIFWTIITTKKIKGVIHCTAPQMCDNLIFTYSLAKIAHKPACFRIPSVVFKIMYGEGASILTKGQKVFPYKLLNYGYSFQYPEINKALKNLCN</sequence>
<dbReference type="EMBL" id="FQTV01000029">
    <property type="protein sequence ID" value="SHG17021.1"/>
    <property type="molecule type" value="Genomic_DNA"/>
</dbReference>
<dbReference type="InterPro" id="IPR013549">
    <property type="entry name" value="DUF1731"/>
</dbReference>
<dbReference type="Proteomes" id="UP000184509">
    <property type="component" value="Unassembled WGS sequence"/>
</dbReference>
<dbReference type="InterPro" id="IPR010099">
    <property type="entry name" value="SDR39U1"/>
</dbReference>
<dbReference type="STRING" id="1297750.SAMN05444405_1298"/>
<feature type="domain" description="DUF1731" evidence="3">
    <location>
        <begin position="237"/>
        <end position="283"/>
    </location>
</feature>
<dbReference type="PANTHER" id="PTHR11092:SF0">
    <property type="entry name" value="EPIMERASE FAMILY PROTEIN SDR39U1"/>
    <property type="match status" value="1"/>
</dbReference>
<evidence type="ECO:0000259" key="3">
    <source>
        <dbReference type="Pfam" id="PF08338"/>
    </source>
</evidence>
<evidence type="ECO:0000259" key="2">
    <source>
        <dbReference type="Pfam" id="PF01370"/>
    </source>
</evidence>
<evidence type="ECO:0008006" key="6">
    <source>
        <dbReference type="Google" id="ProtNLM"/>
    </source>
</evidence>
<proteinExistence type="inferred from homology"/>
<dbReference type="Gene3D" id="3.40.50.720">
    <property type="entry name" value="NAD(P)-binding Rossmann-like Domain"/>
    <property type="match status" value="1"/>
</dbReference>
<dbReference type="SUPFAM" id="SSF51735">
    <property type="entry name" value="NAD(P)-binding Rossmann-fold domains"/>
    <property type="match status" value="1"/>
</dbReference>
<comment type="similarity">
    <text evidence="1">Belongs to the NAD(P)-dependent epimerase/dehydratase family. SDR39U1 subfamily.</text>
</comment>
<organism evidence="4 5">
    <name type="scientific">Bacteroides luti</name>
    <dbReference type="NCBI Taxonomy" id="1297750"/>
    <lineage>
        <taxon>Bacteria</taxon>
        <taxon>Pseudomonadati</taxon>
        <taxon>Bacteroidota</taxon>
        <taxon>Bacteroidia</taxon>
        <taxon>Bacteroidales</taxon>
        <taxon>Bacteroidaceae</taxon>
        <taxon>Bacteroides</taxon>
    </lineage>
</organism>
<name>A0A1M5HM87_9BACE</name>
<dbReference type="AlphaFoldDB" id="A0A1M5HM87"/>
<keyword evidence="5" id="KW-1185">Reference proteome</keyword>
<dbReference type="RefSeq" id="WP_073404333.1">
    <property type="nucleotide sequence ID" value="NZ_FQTV01000029.1"/>
</dbReference>
<evidence type="ECO:0000256" key="1">
    <source>
        <dbReference type="ARBA" id="ARBA00009353"/>
    </source>
</evidence>
<reference evidence="4 5" key="1">
    <citation type="submission" date="2016-11" db="EMBL/GenBank/DDBJ databases">
        <authorList>
            <person name="Jaros S."/>
            <person name="Januszkiewicz K."/>
            <person name="Wedrychowicz H."/>
        </authorList>
    </citation>
    <scope>NUCLEOTIDE SEQUENCE [LARGE SCALE GENOMIC DNA]</scope>
    <source>
        <strain evidence="4 5">DSM 26991</strain>
    </source>
</reference>
<dbReference type="Pfam" id="PF08338">
    <property type="entry name" value="DUF1731"/>
    <property type="match status" value="1"/>
</dbReference>
<accession>A0A1M5HM87</accession>
<evidence type="ECO:0000313" key="5">
    <source>
        <dbReference type="Proteomes" id="UP000184509"/>
    </source>
</evidence>
<dbReference type="InterPro" id="IPR001509">
    <property type="entry name" value="Epimerase_deHydtase"/>
</dbReference>
<dbReference type="NCBIfam" id="TIGR01777">
    <property type="entry name" value="yfcH"/>
    <property type="match status" value="1"/>
</dbReference>
<dbReference type="PANTHER" id="PTHR11092">
    <property type="entry name" value="SUGAR NUCLEOTIDE EPIMERASE RELATED"/>
    <property type="match status" value="1"/>
</dbReference>